<dbReference type="EMBL" id="CP002779">
    <property type="protein sequence ID" value="AEH25185.1"/>
    <property type="molecule type" value="Genomic_DNA"/>
</dbReference>
<dbReference type="PANTHER" id="PTHR30037">
    <property type="entry name" value="DNA-3-METHYLADENINE GLYCOSYLASE 1"/>
    <property type="match status" value="1"/>
</dbReference>
<reference evidence="1 2" key="1">
    <citation type="journal article" date="2011" name="J. Bacteriol.">
        <title>Complete genome sequence of the obligate piezophilic hyperthermophilic archaeon Pyrococcus yayanosii CH1.</title>
        <authorList>
            <person name="Jun X."/>
            <person name="Lupeng L."/>
            <person name="Minjuan X."/>
            <person name="Oger P."/>
            <person name="Fengping W."/>
            <person name="Jebbar M."/>
            <person name="Xiang X."/>
        </authorList>
    </citation>
    <scope>NUCLEOTIDE SEQUENCE [LARGE SCALE GENOMIC DNA]</scope>
    <source>
        <strain evidence="2">CH1 / JCM 16557</strain>
    </source>
</reference>
<dbReference type="InterPro" id="IPR052891">
    <property type="entry name" value="DNA-3mA_glycosylase"/>
</dbReference>
<dbReference type="GeneID" id="25394618"/>
<dbReference type="PANTHER" id="PTHR30037:SF4">
    <property type="entry name" value="DNA-3-METHYLADENINE GLYCOSYLASE I"/>
    <property type="match status" value="1"/>
</dbReference>
<dbReference type="SMART" id="SM00525">
    <property type="entry name" value="FES"/>
    <property type="match status" value="1"/>
</dbReference>
<dbReference type="GO" id="GO:0051539">
    <property type="term" value="F:4 iron, 4 sulfur cluster binding"/>
    <property type="evidence" value="ECO:0007669"/>
    <property type="project" value="InterPro"/>
</dbReference>
<dbReference type="InterPro" id="IPR005019">
    <property type="entry name" value="Adenine_glyco"/>
</dbReference>
<dbReference type="eggNOG" id="arCOG06523">
    <property type="taxonomic scope" value="Archaea"/>
</dbReference>
<dbReference type="Pfam" id="PF03352">
    <property type="entry name" value="Adenine_glyco"/>
    <property type="match status" value="1"/>
</dbReference>
<dbReference type="GO" id="GO:0006284">
    <property type="term" value="P:base-excision repair"/>
    <property type="evidence" value="ECO:0007669"/>
    <property type="project" value="InterPro"/>
</dbReference>
<sequence length="210" mass="24800">MPTILKYLGDFRTVARYGEDDVRRMLSDRNMIRHRRKIEACIHNAREFERIIQKYGSFANYLDSFGVSFDDYEGVKKKIRPALIKRFKGIGKVTVYHYLTDLGFEVMKPDRTILRLFYRLGWLKSPEPTDENIDKTIRICREIAEKLNMWIRVVDIMLVAFCQENGNRDLGIERGICTKTPKCDQCRLGEYCEYYQKIQSTKEELMNGSP</sequence>
<dbReference type="HOGENOM" id="CLU_1307867_0_0_2"/>
<proteinExistence type="predicted"/>
<accession>F8AGI4</accession>
<dbReference type="RefSeq" id="WP_013906241.1">
    <property type="nucleotide sequence ID" value="NC_015680.1"/>
</dbReference>
<dbReference type="InterPro" id="IPR003651">
    <property type="entry name" value="Endonuclease3_FeS-loop_motif"/>
</dbReference>
<dbReference type="InterPro" id="IPR011257">
    <property type="entry name" value="DNA_glycosylase"/>
</dbReference>
<evidence type="ECO:0000313" key="2">
    <source>
        <dbReference type="Proteomes" id="UP000008386"/>
    </source>
</evidence>
<dbReference type="OrthoDB" id="140416at2157"/>
<name>F8AGI4_PYRYC</name>
<protein>
    <submittedName>
        <fullName evidence="1">Putative methyladenine DNA glycosylase</fullName>
    </submittedName>
</protein>
<dbReference type="SUPFAM" id="SSF48150">
    <property type="entry name" value="DNA-glycosylase"/>
    <property type="match status" value="2"/>
</dbReference>
<dbReference type="STRING" id="529709.PYCH_15190"/>
<dbReference type="AlphaFoldDB" id="F8AGI4"/>
<dbReference type="GO" id="GO:0008725">
    <property type="term" value="F:DNA-3-methyladenine glycosylase activity"/>
    <property type="evidence" value="ECO:0007669"/>
    <property type="project" value="InterPro"/>
</dbReference>
<gene>
    <name evidence="1" type="ordered locus">PYCH_15190</name>
</gene>
<dbReference type="KEGG" id="pya:PYCH_15190"/>
<organism evidence="1 2">
    <name type="scientific">Pyrococcus yayanosii (strain CH1 / JCM 16557)</name>
    <dbReference type="NCBI Taxonomy" id="529709"/>
    <lineage>
        <taxon>Archaea</taxon>
        <taxon>Methanobacteriati</taxon>
        <taxon>Methanobacteriota</taxon>
        <taxon>Thermococci</taxon>
        <taxon>Thermococcales</taxon>
        <taxon>Thermococcaceae</taxon>
        <taxon>Pyrococcus</taxon>
    </lineage>
</organism>
<evidence type="ECO:0000313" key="1">
    <source>
        <dbReference type="EMBL" id="AEH25185.1"/>
    </source>
</evidence>
<dbReference type="Gene3D" id="1.10.340.30">
    <property type="entry name" value="Hypothetical protein, domain 2"/>
    <property type="match status" value="1"/>
</dbReference>
<keyword evidence="2" id="KW-1185">Reference proteome</keyword>
<dbReference type="Proteomes" id="UP000008386">
    <property type="component" value="Chromosome"/>
</dbReference>